<reference evidence="1 2" key="1">
    <citation type="submission" date="2018-05" db="EMBL/GenBank/DDBJ databases">
        <title>The draft genome of strain NS-104.</title>
        <authorList>
            <person name="Hang P."/>
            <person name="Jiang J."/>
        </authorList>
    </citation>
    <scope>NUCLEOTIDE SEQUENCE [LARGE SCALE GENOMIC DNA]</scope>
    <source>
        <strain evidence="1 2">NS-104</strain>
    </source>
</reference>
<dbReference type="AlphaFoldDB" id="A0A2U2DM81"/>
<gene>
    <name evidence="1" type="ORF">DEM27_20165</name>
</gene>
<sequence length="91" mass="9705">MSPNLDDRGAGTILFSMKAIVPPPAGTAPDRFLRCQEAIADGVSDVALAAVSAGWRPEEVAAALVELSDNIMLGMIANRDVERDLSILKRR</sequence>
<accession>A0A2U2DM81</accession>
<evidence type="ECO:0000313" key="1">
    <source>
        <dbReference type="EMBL" id="PWE54427.1"/>
    </source>
</evidence>
<dbReference type="OrthoDB" id="7774794at2"/>
<organism evidence="1 2">
    <name type="scientific">Metarhizobium album</name>
    <dbReference type="NCBI Taxonomy" id="2182425"/>
    <lineage>
        <taxon>Bacteria</taxon>
        <taxon>Pseudomonadati</taxon>
        <taxon>Pseudomonadota</taxon>
        <taxon>Alphaproteobacteria</taxon>
        <taxon>Hyphomicrobiales</taxon>
        <taxon>Rhizobiaceae</taxon>
        <taxon>Metarhizobium</taxon>
    </lineage>
</organism>
<evidence type="ECO:0000313" key="2">
    <source>
        <dbReference type="Proteomes" id="UP000245252"/>
    </source>
</evidence>
<dbReference type="RefSeq" id="WP_109460057.1">
    <property type="nucleotide sequence ID" value="NZ_QFBC01000010.1"/>
</dbReference>
<protein>
    <submittedName>
        <fullName evidence="1">Uncharacterized protein</fullName>
    </submittedName>
</protein>
<name>A0A2U2DM81_9HYPH</name>
<comment type="caution">
    <text evidence="1">The sequence shown here is derived from an EMBL/GenBank/DDBJ whole genome shotgun (WGS) entry which is preliminary data.</text>
</comment>
<proteinExistence type="predicted"/>
<dbReference type="Proteomes" id="UP000245252">
    <property type="component" value="Unassembled WGS sequence"/>
</dbReference>
<dbReference type="EMBL" id="QFBC01000010">
    <property type="protein sequence ID" value="PWE54427.1"/>
    <property type="molecule type" value="Genomic_DNA"/>
</dbReference>
<keyword evidence="2" id="KW-1185">Reference proteome</keyword>